<dbReference type="GO" id="GO:0000719">
    <property type="term" value="P:photoreactive repair"/>
    <property type="evidence" value="ECO:0007669"/>
    <property type="project" value="UniProtKB-ARBA"/>
</dbReference>
<evidence type="ECO:0000256" key="10">
    <source>
        <dbReference type="ARBA" id="ARBA00059220"/>
    </source>
</evidence>
<feature type="domain" description="Photolyase/cryptochrome alpha/beta" evidence="15">
    <location>
        <begin position="1"/>
        <end position="141"/>
    </location>
</feature>
<dbReference type="PRINTS" id="PR00147">
    <property type="entry name" value="DNAPHOTLYASE"/>
</dbReference>
<feature type="site" description="Electron transfer via tryptophanyl radical" evidence="13">
    <location>
        <position position="371"/>
    </location>
</feature>
<dbReference type="InterPro" id="IPR006050">
    <property type="entry name" value="DNA_photolyase_N"/>
</dbReference>
<sequence>MNLVWYRNDLRVAAHSPLHAALTESSISAGETRPQALAVYCLCQGQWDRHQVAPLRRWYVLESLRELGESLANRGIDLHVLDVDTFEKVPEALAEFAQSQGVTHLYCNREYPLNEKQRDTLVAERLREQGIILRGFDDGVLVPPAALRTGKGTPYTVFGAYKKRWDVWTADHHPAMTPVPSQCRAEGTFMGAKVVAKALEMLDVPEALTQQWAPGEEAAWQQLDQFMERSLADYRRNRDFPDLSGTSGLSVALSAGTLSVASCFRAATQAMADAGSRDGAACWIDELAWRDFYRQIMAQFPRVSRGQGFRPETDLLEWKNDDELFAAWCEGRTGYPLVDAAMRQLVATGWMHNRLRMVTAMFLSKHLWLDWRRGEAFFMTHLIDGDFAANNGGWQWSASSGTDAVPYFRVFNPVRQGQRFDSEGRFIAHWVPQLRDLDSKQIHEPWKQPLLARDYPPPVVPHAGVRERVTVAFKAAKSRFDKTS</sequence>
<evidence type="ECO:0000256" key="9">
    <source>
        <dbReference type="ARBA" id="ARBA00033999"/>
    </source>
</evidence>
<comment type="function">
    <text evidence="10">Involved in repair of UV radiation-induced DNA damage. Catalyzes the light-dependent monomerization (300-600 nm) of cyclobutyl pyrimidine dimers (in cis-syn configuration), which are formed between adjacent bases on the same DNA strand upon exposure to ultraviolet radiation.</text>
</comment>
<feature type="binding site" evidence="12">
    <location>
        <position position="283"/>
    </location>
    <ligand>
        <name>FAD</name>
        <dbReference type="ChEBI" id="CHEBI:57692"/>
    </ligand>
</feature>
<dbReference type="Gene3D" id="3.40.50.620">
    <property type="entry name" value="HUPs"/>
    <property type="match status" value="1"/>
</dbReference>
<comment type="cofactor">
    <cofactor evidence="1">
        <name>(6R)-5,10-methylene-5,6,7,8-tetrahydrofolate</name>
        <dbReference type="ChEBI" id="CHEBI:15636"/>
    </cofactor>
</comment>
<dbReference type="SUPFAM" id="SSF52425">
    <property type="entry name" value="Cryptochrome/photolyase, N-terminal domain"/>
    <property type="match status" value="1"/>
</dbReference>
<comment type="similarity">
    <text evidence="2">Belongs to the DNA photolyase class-1 family.</text>
</comment>
<evidence type="ECO:0000256" key="11">
    <source>
        <dbReference type="ARBA" id="ARBA00083107"/>
    </source>
</evidence>
<dbReference type="Proteomes" id="UP000008871">
    <property type="component" value="Chromosome"/>
</dbReference>
<dbReference type="Gene3D" id="1.25.40.80">
    <property type="match status" value="1"/>
</dbReference>
<feature type="site" description="Electron transfer via tryptophanyl radical" evidence="13">
    <location>
        <position position="394"/>
    </location>
</feature>
<gene>
    <name evidence="16" type="primary">phrB</name>
    <name evidence="16" type="ordered locus">ABO_0766</name>
</gene>
<dbReference type="STRING" id="393595.ABO_0766"/>
<dbReference type="OrthoDB" id="9772484at2"/>
<dbReference type="PROSITE" id="PS51645">
    <property type="entry name" value="PHR_CRY_ALPHA_BETA"/>
    <property type="match status" value="1"/>
</dbReference>
<evidence type="ECO:0000256" key="3">
    <source>
        <dbReference type="ARBA" id="ARBA00013149"/>
    </source>
</evidence>
<dbReference type="AlphaFoldDB" id="Q0VRI4"/>
<feature type="binding site" evidence="12">
    <location>
        <begin position="384"/>
        <end position="386"/>
    </location>
    <ligand>
        <name>FAD</name>
        <dbReference type="ChEBI" id="CHEBI:57692"/>
    </ligand>
</feature>
<dbReference type="HOGENOM" id="CLU_010348_2_0_6"/>
<evidence type="ECO:0000256" key="7">
    <source>
        <dbReference type="ARBA" id="ARBA00022991"/>
    </source>
</evidence>
<dbReference type="InterPro" id="IPR002081">
    <property type="entry name" value="Cryptochrome/DNA_photolyase_1"/>
</dbReference>
<dbReference type="PROSITE" id="PS00394">
    <property type="entry name" value="DNA_PHOTOLYASES_1_1"/>
    <property type="match status" value="1"/>
</dbReference>
<evidence type="ECO:0000313" key="17">
    <source>
        <dbReference type="Proteomes" id="UP000008871"/>
    </source>
</evidence>
<reference evidence="16 17" key="1">
    <citation type="journal article" date="2006" name="Nat. Biotechnol.">
        <title>Genome sequence of the ubiquitous hydrocarbon-degrading marine bacterium Alcanivorax borkumensis.</title>
        <authorList>
            <person name="Schneiker S."/>
            <person name="Martins dos Santos V.A.P."/>
            <person name="Bartels D."/>
            <person name="Bekel T."/>
            <person name="Brecht M."/>
            <person name="Buhrmester J."/>
            <person name="Chernikova T.N."/>
            <person name="Denaro R."/>
            <person name="Ferrer M."/>
            <person name="Gertler C."/>
            <person name="Goesmann A."/>
            <person name="Golyshina O.V."/>
            <person name="Kaminski F."/>
            <person name="Khachane A.N."/>
            <person name="Lang S."/>
            <person name="Linke B."/>
            <person name="McHardy A.C."/>
            <person name="Meyer F."/>
            <person name="Nechitaylo T."/>
            <person name="Puehler A."/>
            <person name="Regenhardt D."/>
            <person name="Rupp O."/>
            <person name="Sabirova J.S."/>
            <person name="Selbitschka W."/>
            <person name="Yakimov M.M."/>
            <person name="Timmis K.N."/>
            <person name="Vorhoelter F.-J."/>
            <person name="Weidner S."/>
            <person name="Kaiser O."/>
            <person name="Golyshin P.N."/>
        </authorList>
    </citation>
    <scope>NUCLEOTIDE SEQUENCE [LARGE SCALE GENOMIC DNA]</scope>
    <source>
        <strain evidence="17">ATCC 700651 / DSM 11573 / NCIMB 13689 / SK2</strain>
    </source>
</reference>
<evidence type="ECO:0000256" key="13">
    <source>
        <dbReference type="PIRSR" id="PIRSR602081-2"/>
    </source>
</evidence>
<keyword evidence="17" id="KW-1185">Reference proteome</keyword>
<feature type="binding site" evidence="12">
    <location>
        <begin position="246"/>
        <end position="250"/>
    </location>
    <ligand>
        <name>FAD</name>
        <dbReference type="ChEBI" id="CHEBI:57692"/>
    </ligand>
</feature>
<dbReference type="InterPro" id="IPR005101">
    <property type="entry name" value="Cryptochr/Photolyase_FAD-bd"/>
</dbReference>
<dbReference type="EMBL" id="AM286690">
    <property type="protein sequence ID" value="CAL16214.1"/>
    <property type="molecule type" value="Genomic_DNA"/>
</dbReference>
<dbReference type="GO" id="GO:0071949">
    <property type="term" value="F:FAD binding"/>
    <property type="evidence" value="ECO:0007669"/>
    <property type="project" value="TreeGrafter"/>
</dbReference>
<comment type="catalytic activity">
    <reaction evidence="9">
        <text>cyclobutadipyrimidine (in DNA) = 2 pyrimidine residues (in DNA).</text>
        <dbReference type="EC" id="4.1.99.3"/>
    </reaction>
</comment>
<dbReference type="RefSeq" id="WP_011588050.1">
    <property type="nucleotide sequence ID" value="NC_008260.1"/>
</dbReference>
<dbReference type="FunFam" id="1.10.579.10:FF:000003">
    <property type="entry name" value="Deoxyribodipyrimidine photo-lyase"/>
    <property type="match status" value="1"/>
</dbReference>
<keyword evidence="16" id="KW-0456">Lyase</keyword>
<dbReference type="Pfam" id="PF00875">
    <property type="entry name" value="DNA_photolyase"/>
    <property type="match status" value="1"/>
</dbReference>
<evidence type="ECO:0000256" key="8">
    <source>
        <dbReference type="ARBA" id="ARBA00031671"/>
    </source>
</evidence>
<dbReference type="InterPro" id="IPR036134">
    <property type="entry name" value="Crypto/Photolyase_FAD-like_sf"/>
</dbReference>
<evidence type="ECO:0000256" key="14">
    <source>
        <dbReference type="RuleBase" id="RU004182"/>
    </source>
</evidence>
<protein>
    <recommendedName>
        <fullName evidence="4">Deoxyribodipyrimidine photo-lyase</fullName>
        <ecNumber evidence="3">4.1.99.3</ecNumber>
    </recommendedName>
    <alternativeName>
        <fullName evidence="8">DNA photolyase</fullName>
    </alternativeName>
    <alternativeName>
        <fullName evidence="11">Photoreactivating enzyme</fullName>
    </alternativeName>
</protein>
<keyword evidence="7 14" id="KW-0157">Chromophore</keyword>
<dbReference type="InterPro" id="IPR014729">
    <property type="entry name" value="Rossmann-like_a/b/a_fold"/>
</dbReference>
<evidence type="ECO:0000259" key="15">
    <source>
        <dbReference type="PROSITE" id="PS51645"/>
    </source>
</evidence>
<dbReference type="Gene3D" id="1.10.579.10">
    <property type="entry name" value="DNA Cyclobutane Dipyrimidine Photolyase, subunit A, domain 3"/>
    <property type="match status" value="1"/>
</dbReference>
<evidence type="ECO:0000256" key="6">
    <source>
        <dbReference type="ARBA" id="ARBA00022827"/>
    </source>
</evidence>
<dbReference type="InterPro" id="IPR018394">
    <property type="entry name" value="DNA_photolyase_1_CS_C"/>
</dbReference>
<dbReference type="GO" id="GO:0003677">
    <property type="term" value="F:DNA binding"/>
    <property type="evidence" value="ECO:0007669"/>
    <property type="project" value="TreeGrafter"/>
</dbReference>
<evidence type="ECO:0000256" key="1">
    <source>
        <dbReference type="ARBA" id="ARBA00001932"/>
    </source>
</evidence>
<dbReference type="eggNOG" id="COG0415">
    <property type="taxonomic scope" value="Bacteria"/>
</dbReference>
<dbReference type="KEGG" id="abo:ABO_0766"/>
<accession>Q0VRI4</accession>
<evidence type="ECO:0000256" key="2">
    <source>
        <dbReference type="ARBA" id="ARBA00005862"/>
    </source>
</evidence>
<proteinExistence type="inferred from homology"/>
<feature type="site" description="Electron transfer via tryptophanyl radical" evidence="13">
    <location>
        <position position="318"/>
    </location>
</feature>
<keyword evidence="6 12" id="KW-0274">FAD</keyword>
<organism evidence="16 17">
    <name type="scientific">Alcanivorax borkumensis (strain ATCC 700651 / DSM 11573 / NCIMB 13689 / SK2)</name>
    <dbReference type="NCBI Taxonomy" id="393595"/>
    <lineage>
        <taxon>Bacteria</taxon>
        <taxon>Pseudomonadati</taxon>
        <taxon>Pseudomonadota</taxon>
        <taxon>Gammaproteobacteria</taxon>
        <taxon>Oceanospirillales</taxon>
        <taxon>Alcanivoracaceae</taxon>
        <taxon>Alcanivorax</taxon>
    </lineage>
</organism>
<feature type="binding site" evidence="12">
    <location>
        <position position="234"/>
    </location>
    <ligand>
        <name>FAD</name>
        <dbReference type="ChEBI" id="CHEBI:57692"/>
    </ligand>
</feature>
<evidence type="ECO:0000256" key="12">
    <source>
        <dbReference type="PIRSR" id="PIRSR602081-1"/>
    </source>
</evidence>
<dbReference type="GO" id="GO:0003904">
    <property type="term" value="F:deoxyribodipyrimidine photo-lyase activity"/>
    <property type="evidence" value="ECO:0007669"/>
    <property type="project" value="UniProtKB-EC"/>
</dbReference>
<name>Q0VRI4_ALCBS</name>
<evidence type="ECO:0000256" key="4">
    <source>
        <dbReference type="ARBA" id="ARBA00014046"/>
    </source>
</evidence>
<dbReference type="GO" id="GO:0009416">
    <property type="term" value="P:response to light stimulus"/>
    <property type="evidence" value="ECO:0007669"/>
    <property type="project" value="TreeGrafter"/>
</dbReference>
<dbReference type="InterPro" id="IPR036155">
    <property type="entry name" value="Crypto/Photolyase_N_sf"/>
</dbReference>
<comment type="similarity">
    <text evidence="14">Belongs to the DNA photolyase family.</text>
</comment>
<dbReference type="SUPFAM" id="SSF48173">
    <property type="entry name" value="Cryptochrome/photolyase FAD-binding domain"/>
    <property type="match status" value="1"/>
</dbReference>
<evidence type="ECO:0000256" key="5">
    <source>
        <dbReference type="ARBA" id="ARBA00022630"/>
    </source>
</evidence>
<feature type="binding site" evidence="12">
    <location>
        <begin position="286"/>
        <end position="293"/>
    </location>
    <ligand>
        <name>FAD</name>
        <dbReference type="ChEBI" id="CHEBI:57692"/>
    </ligand>
</feature>
<dbReference type="Pfam" id="PF03441">
    <property type="entry name" value="FAD_binding_7"/>
    <property type="match status" value="1"/>
</dbReference>
<dbReference type="EC" id="4.1.99.3" evidence="3"/>
<comment type="cofactor">
    <cofactor evidence="12">
        <name>FAD</name>
        <dbReference type="ChEBI" id="CHEBI:57692"/>
    </cofactor>
    <text evidence="12">Binds 1 FAD per subunit.</text>
</comment>
<evidence type="ECO:0000313" key="16">
    <source>
        <dbReference type="EMBL" id="CAL16214.1"/>
    </source>
</evidence>
<dbReference type="PANTHER" id="PTHR11455">
    <property type="entry name" value="CRYPTOCHROME"/>
    <property type="match status" value="1"/>
</dbReference>
<keyword evidence="5 12" id="KW-0285">Flavoprotein</keyword>
<dbReference type="PANTHER" id="PTHR11455:SF9">
    <property type="entry name" value="CRYPTOCHROME CIRCADIAN CLOCK 5 ISOFORM X1"/>
    <property type="match status" value="1"/>
</dbReference>